<dbReference type="PANTHER" id="PTHR34293:SF1">
    <property type="entry name" value="HTH-TYPE TRANSCRIPTIONAL REGULATOR TRMBL2"/>
    <property type="match status" value="1"/>
</dbReference>
<dbReference type="Gene3D" id="1.10.10.10">
    <property type="entry name" value="Winged helix-like DNA-binding domain superfamily/Winged helix DNA-binding domain"/>
    <property type="match status" value="1"/>
</dbReference>
<comment type="caution">
    <text evidence="2">The sequence shown here is derived from an EMBL/GenBank/DDBJ whole genome shotgun (WGS) entry which is preliminary data.</text>
</comment>
<proteinExistence type="predicted"/>
<sequence length="263" mass="30918">MMNNMDIKQKLKLLGLNDKQAEIYLLLLKQGITSLLELSRQTDINRTTIYRIIEDLKKLSLVEEIIADRGAKVKAVKPENLQLLLTQKETELDELRNHLPDLISDLSAIKDKPSSSTQVVYFRGQNGLRQLLWNVLKAKDEHVGYGYAEWNTSLGQEFAEKLRQEMVNRKIYSREIQNTNQFKPMSTWTKVKDYDQFYQGRYLPKSLVEINHDTYIYNDVFAFYYFIQDELFGIEIHNAEIAKTQKQIFEVLWKMIKATVQIN</sequence>
<dbReference type="InterPro" id="IPR051797">
    <property type="entry name" value="TrmB-like"/>
</dbReference>
<dbReference type="STRING" id="1618369.UV54_C0056G0003"/>
<organism evidence="2 3">
    <name type="scientific">Candidatus Beckwithbacteria bacterium GW2011_GWA2_43_10</name>
    <dbReference type="NCBI Taxonomy" id="1618369"/>
    <lineage>
        <taxon>Bacteria</taxon>
        <taxon>Candidatus Beckwithiibacteriota</taxon>
    </lineage>
</organism>
<evidence type="ECO:0000313" key="3">
    <source>
        <dbReference type="Proteomes" id="UP000034213"/>
    </source>
</evidence>
<evidence type="ECO:0000259" key="1">
    <source>
        <dbReference type="Pfam" id="PF01978"/>
    </source>
</evidence>
<feature type="domain" description="Transcription regulator TrmB N-terminal" evidence="1">
    <location>
        <begin position="11"/>
        <end position="79"/>
    </location>
</feature>
<dbReference type="Proteomes" id="UP000034213">
    <property type="component" value="Unassembled WGS sequence"/>
</dbReference>
<dbReference type="InterPro" id="IPR036390">
    <property type="entry name" value="WH_DNA-bd_sf"/>
</dbReference>
<accession>A0A0G1BZC8</accession>
<dbReference type="InterPro" id="IPR036388">
    <property type="entry name" value="WH-like_DNA-bd_sf"/>
</dbReference>
<dbReference type="InterPro" id="IPR002831">
    <property type="entry name" value="Tscrpt_reg_TrmB_N"/>
</dbReference>
<evidence type="ECO:0000313" key="2">
    <source>
        <dbReference type="EMBL" id="KKS78647.1"/>
    </source>
</evidence>
<reference evidence="2 3" key="1">
    <citation type="journal article" date="2015" name="Nature">
        <title>rRNA introns, odd ribosomes, and small enigmatic genomes across a large radiation of phyla.</title>
        <authorList>
            <person name="Brown C.T."/>
            <person name="Hug L.A."/>
            <person name="Thomas B.C."/>
            <person name="Sharon I."/>
            <person name="Castelle C.J."/>
            <person name="Singh A."/>
            <person name="Wilkins M.J."/>
            <person name="Williams K.H."/>
            <person name="Banfield J.F."/>
        </authorList>
    </citation>
    <scope>NUCLEOTIDE SEQUENCE [LARGE SCALE GENOMIC DNA]</scope>
</reference>
<dbReference type="PANTHER" id="PTHR34293">
    <property type="entry name" value="HTH-TYPE TRANSCRIPTIONAL REGULATOR TRMBL2"/>
    <property type="match status" value="1"/>
</dbReference>
<dbReference type="SUPFAM" id="SSF46785">
    <property type="entry name" value="Winged helix' DNA-binding domain"/>
    <property type="match status" value="1"/>
</dbReference>
<dbReference type="Pfam" id="PF01978">
    <property type="entry name" value="TrmB"/>
    <property type="match status" value="1"/>
</dbReference>
<gene>
    <name evidence="2" type="ORF">UV54_C0056G0003</name>
</gene>
<name>A0A0G1BZC8_9BACT</name>
<dbReference type="EMBL" id="LCEW01000056">
    <property type="protein sequence ID" value="KKS78647.1"/>
    <property type="molecule type" value="Genomic_DNA"/>
</dbReference>
<protein>
    <recommendedName>
        <fullName evidence="1">Transcription regulator TrmB N-terminal domain-containing protein</fullName>
    </recommendedName>
</protein>
<dbReference type="AlphaFoldDB" id="A0A0G1BZC8"/>
<dbReference type="CDD" id="cd00090">
    <property type="entry name" value="HTH_ARSR"/>
    <property type="match status" value="1"/>
</dbReference>
<dbReference type="InterPro" id="IPR011991">
    <property type="entry name" value="ArsR-like_HTH"/>
</dbReference>